<evidence type="ECO:0000256" key="5">
    <source>
        <dbReference type="ARBA" id="ARBA00022827"/>
    </source>
</evidence>
<dbReference type="InterPro" id="IPR023753">
    <property type="entry name" value="FAD/NAD-binding_dom"/>
</dbReference>
<comment type="cofactor">
    <cofactor evidence="1">
        <name>FAD</name>
        <dbReference type="ChEBI" id="CHEBI:57692"/>
    </cofactor>
</comment>
<dbReference type="SUPFAM" id="SSF51905">
    <property type="entry name" value="FAD/NAD(P)-binding domain"/>
    <property type="match status" value="1"/>
</dbReference>
<keyword evidence="4" id="KW-0285">Flavoprotein</keyword>
<evidence type="ECO:0000313" key="7">
    <source>
        <dbReference type="EMBL" id="JAI15513.1"/>
    </source>
</evidence>
<dbReference type="Gene3D" id="3.30.390.30">
    <property type="match status" value="1"/>
</dbReference>
<dbReference type="SUPFAM" id="SSF51735">
    <property type="entry name" value="NAD(P)-binding Rossmann-fold domains"/>
    <property type="match status" value="1"/>
</dbReference>
<feature type="non-terminal residue" evidence="7">
    <location>
        <position position="458"/>
    </location>
</feature>
<accession>A0A0K8TMX8</accession>
<dbReference type="InterPro" id="IPR016156">
    <property type="entry name" value="FAD/NAD-linked_Rdtase_dimer_sf"/>
</dbReference>
<dbReference type="InterPro" id="IPR050260">
    <property type="entry name" value="FAD-bd_OxRdtase"/>
</dbReference>
<evidence type="ECO:0000256" key="4">
    <source>
        <dbReference type="ARBA" id="ARBA00022630"/>
    </source>
</evidence>
<dbReference type="EMBL" id="GDAI01002090">
    <property type="protein sequence ID" value="JAI15513.1"/>
    <property type="molecule type" value="mRNA"/>
</dbReference>
<keyword evidence="5" id="KW-0274">FAD</keyword>
<reference evidence="7" key="1">
    <citation type="journal article" date="2015" name="Insect Biochem. Mol. Biol.">
        <title>An insight into the sialome of the horse fly, Tabanus bromius.</title>
        <authorList>
            <person name="Ribeiro J.M."/>
            <person name="Kazimirova M."/>
            <person name="Takac P."/>
            <person name="Andersen J.F."/>
            <person name="Francischetti I.M."/>
        </authorList>
    </citation>
    <scope>NUCLEOTIDE SEQUENCE</scope>
</reference>
<proteinExistence type="evidence at transcript level"/>
<dbReference type="Gene3D" id="3.50.50.60">
    <property type="entry name" value="FAD/NAD(P)-binding domain"/>
    <property type="match status" value="3"/>
</dbReference>
<evidence type="ECO:0000256" key="3">
    <source>
        <dbReference type="ARBA" id="ARBA00018240"/>
    </source>
</evidence>
<feature type="domain" description="FAD/NAD(P)-binding" evidence="6">
    <location>
        <begin position="6"/>
        <end position="208"/>
    </location>
</feature>
<dbReference type="AlphaFoldDB" id="A0A0K8TMX8"/>
<sequence length="458" mass="50981">LNSVFVIVGGGIAGVSCAETLAFLCPEESITLITESSLIKAVTNLVPLAKCLSKFDIEERNIHTINKKVKVIVDNLVSINADSRIIATERGTTINYQYLCLCTGARPKLIETDNDFVIGIRDTESVNEFQRRIKNARKIALVGNGGIASEIAYEIKNIEVDWIVKDDHITSTFVDPAAAKFFQMRLQSKDTISVETSPTVKRMRYSDEASDRNMEKGAALGPDWHRLIDISGPFGSVPSTVNVHYNAEVKNIERIKRDSVRVTLTNNQTIDCDFVVSATGVVPSINYTCNHEFKLGPDGGIFVNELMETSVPNIYAAGDVCYAGWEKSEHWFQMRLWTQARQMGAMVGKSMAGAFNKEPVLQDFCFELFGHVTKLFGYQVVLLGKYNGQGLGTNYEMLVRVTPDKEYIKFILVDGRLQGAILIGETGLEETSENLILNQLDLSPYDILDPNIDIEDYF</sequence>
<feature type="domain" description="FAD/NAD(P)-binding" evidence="6">
    <location>
        <begin position="241"/>
        <end position="344"/>
    </location>
</feature>
<dbReference type="GO" id="GO:0016491">
    <property type="term" value="F:oxidoreductase activity"/>
    <property type="evidence" value="ECO:0007669"/>
    <property type="project" value="InterPro"/>
</dbReference>
<dbReference type="PRINTS" id="PR00368">
    <property type="entry name" value="FADPNR"/>
</dbReference>
<dbReference type="InterPro" id="IPR036188">
    <property type="entry name" value="FAD/NAD-bd_sf"/>
</dbReference>
<organism evidence="7">
    <name type="scientific">Tabanus bromius</name>
    <name type="common">Band-eyed brown horse fly</name>
    <dbReference type="NCBI Taxonomy" id="304241"/>
    <lineage>
        <taxon>Eukaryota</taxon>
        <taxon>Metazoa</taxon>
        <taxon>Ecdysozoa</taxon>
        <taxon>Arthropoda</taxon>
        <taxon>Hexapoda</taxon>
        <taxon>Insecta</taxon>
        <taxon>Pterygota</taxon>
        <taxon>Neoptera</taxon>
        <taxon>Endopterygota</taxon>
        <taxon>Diptera</taxon>
        <taxon>Brachycera</taxon>
        <taxon>Tabanomorpha</taxon>
        <taxon>Tabanoidea</taxon>
        <taxon>Tabanidae</taxon>
        <taxon>Tabanus</taxon>
    </lineage>
</organism>
<dbReference type="PANTHER" id="PTHR43429">
    <property type="entry name" value="PYRIDINE NUCLEOTIDE-DISULFIDE OXIDOREDUCTASE DOMAIN-CONTAINING"/>
    <property type="match status" value="1"/>
</dbReference>
<evidence type="ECO:0000256" key="1">
    <source>
        <dbReference type="ARBA" id="ARBA00001974"/>
    </source>
</evidence>
<evidence type="ECO:0000259" key="6">
    <source>
        <dbReference type="Pfam" id="PF07992"/>
    </source>
</evidence>
<evidence type="ECO:0000256" key="2">
    <source>
        <dbReference type="ARBA" id="ARBA00008147"/>
    </source>
</evidence>
<name>A0A0K8TMX8_TABBR</name>
<feature type="non-terminal residue" evidence="7">
    <location>
        <position position="1"/>
    </location>
</feature>
<dbReference type="PANTHER" id="PTHR43429:SF2">
    <property type="entry name" value="PYRIDINE NUCLEOTIDE-DISULFIDE OXIDOREDUCTASE DOMAIN-CONTAINING PROTEIN 1"/>
    <property type="match status" value="1"/>
</dbReference>
<dbReference type="Pfam" id="PF07992">
    <property type="entry name" value="Pyr_redox_2"/>
    <property type="match status" value="2"/>
</dbReference>
<dbReference type="InterPro" id="IPR036291">
    <property type="entry name" value="NAD(P)-bd_dom_sf"/>
</dbReference>
<protein>
    <recommendedName>
        <fullName evidence="3">Pyridine nucleotide-disulfide oxidoreductase domain-containing protein 1</fullName>
    </recommendedName>
</protein>
<comment type="similarity">
    <text evidence="2">Belongs to the class-I pyridine nucleotide-disulfide oxidoreductase family. PYROXD1 subfamily.</text>
</comment>